<dbReference type="EMBL" id="JAKHLF010000011">
    <property type="protein sequence ID" value="MCZ3845180.1"/>
    <property type="molecule type" value="Genomic_DNA"/>
</dbReference>
<organism evidence="1 2">
    <name type="scientific">Lactobacillus mulieris</name>
    <dbReference type="NCBI Taxonomy" id="2508708"/>
    <lineage>
        <taxon>Bacteria</taxon>
        <taxon>Bacillati</taxon>
        <taxon>Bacillota</taxon>
        <taxon>Bacilli</taxon>
        <taxon>Lactobacillales</taxon>
        <taxon>Lactobacillaceae</taxon>
        <taxon>Lactobacillus</taxon>
    </lineage>
</organism>
<dbReference type="Proteomes" id="UP001213015">
    <property type="component" value="Unassembled WGS sequence"/>
</dbReference>
<proteinExistence type="predicted"/>
<reference evidence="1" key="1">
    <citation type="submission" date="2022-01" db="EMBL/GenBank/DDBJ databases">
        <title>VMRC isolate genome collection.</title>
        <authorList>
            <person name="France M."/>
            <person name="Rutt L."/>
            <person name="Humphrys M."/>
            <person name="Ravel J."/>
        </authorList>
    </citation>
    <scope>NUCLEOTIDE SEQUENCE</scope>
    <source>
        <strain evidence="1">C0127B5</strain>
    </source>
</reference>
<evidence type="ECO:0000313" key="1">
    <source>
        <dbReference type="EMBL" id="MCZ3845180.1"/>
    </source>
</evidence>
<protein>
    <submittedName>
        <fullName evidence="1">Uncharacterized protein</fullName>
    </submittedName>
</protein>
<sequence length="95" mass="10758">MKDIEKLCKDVFLKEVGKNNHITSEDMKLVNKSIDHFEYEVGKRKISLKFYSDSNSVSVVVETNGKPLNLTGVSIRAYSLMIIGSTQAFELPVYK</sequence>
<accession>A0AAP3M3L0</accession>
<name>A0AAP3M3L0_9LACO</name>
<dbReference type="AlphaFoldDB" id="A0AAP3M3L0"/>
<gene>
    <name evidence="1" type="ORF">L2422_06690</name>
</gene>
<comment type="caution">
    <text evidence="1">The sequence shown here is derived from an EMBL/GenBank/DDBJ whole genome shotgun (WGS) entry which is preliminary data.</text>
</comment>
<evidence type="ECO:0000313" key="2">
    <source>
        <dbReference type="Proteomes" id="UP001213015"/>
    </source>
</evidence>
<dbReference type="RefSeq" id="WP_269255650.1">
    <property type="nucleotide sequence ID" value="NZ_JAKHLE010000012.1"/>
</dbReference>